<reference evidence="2 3" key="1">
    <citation type="submission" date="2022-11" db="EMBL/GenBank/DDBJ databases">
        <title>Minimal conservation of predation-associated metabolite biosynthetic gene clusters underscores biosynthetic potential of Myxococcota including descriptions for ten novel species: Archangium lansinium sp. nov., Myxococcus landrumus sp. nov., Nannocystis bai.</title>
        <authorList>
            <person name="Ahearne A."/>
            <person name="Stevens C."/>
            <person name="Dowd S."/>
        </authorList>
    </citation>
    <scope>NUCLEOTIDE SEQUENCE [LARGE SCALE GENOMIC DNA]</scope>
    <source>
        <strain evidence="2 3">RJM3</strain>
    </source>
</reference>
<keyword evidence="3" id="KW-1185">Reference proteome</keyword>
<evidence type="ECO:0000313" key="2">
    <source>
        <dbReference type="EMBL" id="MDC0742402.1"/>
    </source>
</evidence>
<evidence type="ECO:0000313" key="3">
    <source>
        <dbReference type="Proteomes" id="UP001221411"/>
    </source>
</evidence>
<gene>
    <name evidence="2" type="ORF">POL67_13700</name>
</gene>
<feature type="signal peptide" evidence="1">
    <location>
        <begin position="1"/>
        <end position="25"/>
    </location>
</feature>
<dbReference type="RefSeq" id="WP_271917753.1">
    <property type="nucleotide sequence ID" value="NZ_JAQNDO010000001.1"/>
</dbReference>
<proteinExistence type="predicted"/>
<feature type="chain" id="PRO_5046980406" description="Lipoprotein" evidence="1">
    <location>
        <begin position="26"/>
        <end position="386"/>
    </location>
</feature>
<organism evidence="2 3">
    <name type="scientific">Polyangium mundeleinium</name>
    <dbReference type="NCBI Taxonomy" id="2995306"/>
    <lineage>
        <taxon>Bacteria</taxon>
        <taxon>Pseudomonadati</taxon>
        <taxon>Myxococcota</taxon>
        <taxon>Polyangia</taxon>
        <taxon>Polyangiales</taxon>
        <taxon>Polyangiaceae</taxon>
        <taxon>Polyangium</taxon>
    </lineage>
</organism>
<protein>
    <recommendedName>
        <fullName evidence="4">Lipoprotein</fullName>
    </recommendedName>
</protein>
<accession>A0ABT5ELZ1</accession>
<evidence type="ECO:0000256" key="1">
    <source>
        <dbReference type="SAM" id="SignalP"/>
    </source>
</evidence>
<comment type="caution">
    <text evidence="2">The sequence shown here is derived from an EMBL/GenBank/DDBJ whole genome shotgun (WGS) entry which is preliminary data.</text>
</comment>
<dbReference type="EMBL" id="JAQNDO010000001">
    <property type="protein sequence ID" value="MDC0742402.1"/>
    <property type="molecule type" value="Genomic_DNA"/>
</dbReference>
<name>A0ABT5ELZ1_9BACT</name>
<sequence>MTTARALVLASLFGLPACGSSYVPASSEDRCGPSPGVAQPLPSLGHDPKPFEIRHLAETDFGGPRQGYLYRFEREDSGTTESLRAVHMIHGGRVLVVGDHGTALTRDAKAGWQKEDPGTTENLYALVAAPHDKDGTVITEELRKHKPYIAVGSKGAAVVRGLDGVWQAEQTGTSADLFALIHLGATTVAAGAGGVMVERSREGVWRTVKTRTTADLYGLGICGSYVCAVGAGGTMLQCASRDGERVCIPRAPATQATLRVNEEGNVMGDGIWLRYVQPNQTEPRPPPSYAPWPEGNAVLSGEEIRAVESNHWGGISETLAVGRRSTIWFLGRGLPEKRPLERVKLPFEVDFHDVAYELTDGFLVGDRGTIVHLAIEGFTPPHICLL</sequence>
<evidence type="ECO:0008006" key="4">
    <source>
        <dbReference type="Google" id="ProtNLM"/>
    </source>
</evidence>
<dbReference type="Proteomes" id="UP001221411">
    <property type="component" value="Unassembled WGS sequence"/>
</dbReference>
<keyword evidence="1" id="KW-0732">Signal</keyword>